<sequence>MSRKCEKKRRISSRQQQHARTHWAGEMRAVGNGGKMLEHAPRVNIAQVHGSLSAPFTPAKESGLDNCALGRGVVNKVERKSRDVGTRSTLTEAKQTCRVWPAALDEPCNEHELVMREGTGTGAAVKEEPEEGCLATATTSDHEGVTGKACHCYPHLVAAVCAPEPAGIAALSASLETDSQPQDWQSCTRPRPCSLGVLSSPSCSRPLTLSCPTLAPALLCPALTFILSGPSRTGSKAGMQARPTNTCHTHEVERERTAGMGRDEVEFCLAARSLSCSRATPREVLGTLGYGSAVGYLAFPSALHAAAAEREEVGFVIAWIVSKQLTPSSSR</sequence>
<accession>A0ABQ8KBA8</accession>
<protein>
    <submittedName>
        <fullName evidence="2">Uncharacterized protein</fullName>
    </submittedName>
</protein>
<evidence type="ECO:0000313" key="3">
    <source>
        <dbReference type="Proteomes" id="UP000814176"/>
    </source>
</evidence>
<comment type="caution">
    <text evidence="2">The sequence shown here is derived from an EMBL/GenBank/DDBJ whole genome shotgun (WGS) entry which is preliminary data.</text>
</comment>
<feature type="region of interest" description="Disordered" evidence="1">
    <location>
        <begin position="1"/>
        <end position="21"/>
    </location>
</feature>
<dbReference type="RefSeq" id="XP_047777204.1">
    <property type="nucleotide sequence ID" value="XM_047921676.1"/>
</dbReference>
<reference evidence="2 3" key="1">
    <citation type="journal article" date="2021" name="Environ. Microbiol.">
        <title>Gene family expansions and transcriptome signatures uncover fungal adaptations to wood decay.</title>
        <authorList>
            <person name="Hage H."/>
            <person name="Miyauchi S."/>
            <person name="Viragh M."/>
            <person name="Drula E."/>
            <person name="Min B."/>
            <person name="Chaduli D."/>
            <person name="Navarro D."/>
            <person name="Favel A."/>
            <person name="Norest M."/>
            <person name="Lesage-Meessen L."/>
            <person name="Balint B."/>
            <person name="Merenyi Z."/>
            <person name="de Eugenio L."/>
            <person name="Morin E."/>
            <person name="Martinez A.T."/>
            <person name="Baldrian P."/>
            <person name="Stursova M."/>
            <person name="Martinez M.J."/>
            <person name="Novotny C."/>
            <person name="Magnuson J.K."/>
            <person name="Spatafora J.W."/>
            <person name="Maurice S."/>
            <person name="Pangilinan J."/>
            <person name="Andreopoulos W."/>
            <person name="LaButti K."/>
            <person name="Hundley H."/>
            <person name="Na H."/>
            <person name="Kuo A."/>
            <person name="Barry K."/>
            <person name="Lipzen A."/>
            <person name="Henrissat B."/>
            <person name="Riley R."/>
            <person name="Ahrendt S."/>
            <person name="Nagy L.G."/>
            <person name="Grigoriev I.V."/>
            <person name="Martin F."/>
            <person name="Rosso M.N."/>
        </authorList>
    </citation>
    <scope>NUCLEOTIDE SEQUENCE [LARGE SCALE GENOMIC DNA]</scope>
    <source>
        <strain evidence="2 3">CIRM-BRFM 1785</strain>
    </source>
</reference>
<organism evidence="2 3">
    <name type="scientific">Rhodofomes roseus</name>
    <dbReference type="NCBI Taxonomy" id="34475"/>
    <lineage>
        <taxon>Eukaryota</taxon>
        <taxon>Fungi</taxon>
        <taxon>Dikarya</taxon>
        <taxon>Basidiomycota</taxon>
        <taxon>Agaricomycotina</taxon>
        <taxon>Agaricomycetes</taxon>
        <taxon>Polyporales</taxon>
        <taxon>Rhodofomes</taxon>
    </lineage>
</organism>
<name>A0ABQ8KBA8_9APHY</name>
<dbReference type="EMBL" id="JADCUA010000015">
    <property type="protein sequence ID" value="KAH9834673.1"/>
    <property type="molecule type" value="Genomic_DNA"/>
</dbReference>
<keyword evidence="3" id="KW-1185">Reference proteome</keyword>
<gene>
    <name evidence="2" type="ORF">C8Q71DRAFT_725196</name>
</gene>
<proteinExistence type="predicted"/>
<evidence type="ECO:0000313" key="2">
    <source>
        <dbReference type="EMBL" id="KAH9834673.1"/>
    </source>
</evidence>
<dbReference type="Proteomes" id="UP000814176">
    <property type="component" value="Unassembled WGS sequence"/>
</dbReference>
<evidence type="ECO:0000256" key="1">
    <source>
        <dbReference type="SAM" id="MobiDB-lite"/>
    </source>
</evidence>
<dbReference type="GeneID" id="72002408"/>